<dbReference type="EMBL" id="JAFIRN010000012">
    <property type="protein sequence ID" value="KAG5838566.1"/>
    <property type="molecule type" value="Genomic_DNA"/>
</dbReference>
<reference evidence="2" key="1">
    <citation type="submission" date="2021-01" db="EMBL/GenBank/DDBJ databases">
        <title>A chromosome-scale assembly of European eel, Anguilla anguilla.</title>
        <authorList>
            <person name="Henkel C."/>
            <person name="Jong-Raadsen S.A."/>
            <person name="Dufour S."/>
            <person name="Weltzien F.-A."/>
            <person name="Palstra A.P."/>
            <person name="Pelster B."/>
            <person name="Spaink H.P."/>
            <person name="Van Den Thillart G.E."/>
            <person name="Jansen H."/>
            <person name="Zahm M."/>
            <person name="Klopp C."/>
            <person name="Cedric C."/>
            <person name="Louis A."/>
            <person name="Berthelot C."/>
            <person name="Parey E."/>
            <person name="Roest Crollius H."/>
            <person name="Montfort J."/>
            <person name="Robinson-Rechavi M."/>
            <person name="Bucao C."/>
            <person name="Bouchez O."/>
            <person name="Gislard M."/>
            <person name="Lluch J."/>
            <person name="Milhes M."/>
            <person name="Lampietro C."/>
            <person name="Lopez Roques C."/>
            <person name="Donnadieu C."/>
            <person name="Braasch I."/>
            <person name="Desvignes T."/>
            <person name="Postlethwait J."/>
            <person name="Bobe J."/>
            <person name="Guiguen Y."/>
            <person name="Dirks R."/>
        </authorList>
    </citation>
    <scope>NUCLEOTIDE SEQUENCE</scope>
    <source>
        <strain evidence="2">Tag_6206</strain>
        <tissue evidence="2">Liver</tissue>
    </source>
</reference>
<feature type="compositionally biased region" description="Basic and acidic residues" evidence="1">
    <location>
        <begin position="106"/>
        <end position="115"/>
    </location>
</feature>
<proteinExistence type="predicted"/>
<name>A0A9D3LY85_ANGAN</name>
<evidence type="ECO:0000256" key="1">
    <source>
        <dbReference type="SAM" id="MobiDB-lite"/>
    </source>
</evidence>
<accession>A0A9D3LY85</accession>
<feature type="compositionally biased region" description="Basic residues" evidence="1">
    <location>
        <begin position="92"/>
        <end position="105"/>
    </location>
</feature>
<sequence>MCIVVELNNGTGFPNGAQRAECHPPSPGLLCDGHVTMQQLSAPLSPTPMPAGVNLDTILHQSSYNGKDSEDVQQNHSFTPNCRCWNRVRKGNPHTSSHKKFHTCRHTKDTDRSLG</sequence>
<dbReference type="Proteomes" id="UP001044222">
    <property type="component" value="Chromosome 12"/>
</dbReference>
<feature type="region of interest" description="Disordered" evidence="1">
    <location>
        <begin position="92"/>
        <end position="115"/>
    </location>
</feature>
<keyword evidence="3" id="KW-1185">Reference proteome</keyword>
<dbReference type="AlphaFoldDB" id="A0A9D3LY85"/>
<gene>
    <name evidence="2" type="ORF">ANANG_G00224990</name>
</gene>
<evidence type="ECO:0000313" key="2">
    <source>
        <dbReference type="EMBL" id="KAG5838566.1"/>
    </source>
</evidence>
<organism evidence="2 3">
    <name type="scientific">Anguilla anguilla</name>
    <name type="common">European freshwater eel</name>
    <name type="synonym">Muraena anguilla</name>
    <dbReference type="NCBI Taxonomy" id="7936"/>
    <lineage>
        <taxon>Eukaryota</taxon>
        <taxon>Metazoa</taxon>
        <taxon>Chordata</taxon>
        <taxon>Craniata</taxon>
        <taxon>Vertebrata</taxon>
        <taxon>Euteleostomi</taxon>
        <taxon>Actinopterygii</taxon>
        <taxon>Neopterygii</taxon>
        <taxon>Teleostei</taxon>
        <taxon>Anguilliformes</taxon>
        <taxon>Anguillidae</taxon>
        <taxon>Anguilla</taxon>
    </lineage>
</organism>
<comment type="caution">
    <text evidence="2">The sequence shown here is derived from an EMBL/GenBank/DDBJ whole genome shotgun (WGS) entry which is preliminary data.</text>
</comment>
<protein>
    <submittedName>
        <fullName evidence="2">Uncharacterized protein</fullName>
    </submittedName>
</protein>
<evidence type="ECO:0000313" key="3">
    <source>
        <dbReference type="Proteomes" id="UP001044222"/>
    </source>
</evidence>